<protein>
    <submittedName>
        <fullName evidence="1">3937_t:CDS:1</fullName>
    </submittedName>
</protein>
<reference evidence="1" key="1">
    <citation type="submission" date="2021-06" db="EMBL/GenBank/DDBJ databases">
        <authorList>
            <person name="Kallberg Y."/>
            <person name="Tangrot J."/>
            <person name="Rosling A."/>
        </authorList>
    </citation>
    <scope>NUCLEOTIDE SEQUENCE</scope>
    <source>
        <strain evidence="1">UK204</strain>
    </source>
</reference>
<dbReference type="Proteomes" id="UP000789570">
    <property type="component" value="Unassembled WGS sequence"/>
</dbReference>
<evidence type="ECO:0000313" key="1">
    <source>
        <dbReference type="EMBL" id="CAG8460257.1"/>
    </source>
</evidence>
<dbReference type="EMBL" id="CAJVPQ010000230">
    <property type="protein sequence ID" value="CAG8460257.1"/>
    <property type="molecule type" value="Genomic_DNA"/>
</dbReference>
<name>A0A9N8Z1T8_9GLOM</name>
<evidence type="ECO:0000313" key="2">
    <source>
        <dbReference type="Proteomes" id="UP000789570"/>
    </source>
</evidence>
<comment type="caution">
    <text evidence="1">The sequence shown here is derived from an EMBL/GenBank/DDBJ whole genome shotgun (WGS) entry which is preliminary data.</text>
</comment>
<gene>
    <name evidence="1" type="ORF">FCALED_LOCUS1707</name>
</gene>
<dbReference type="OrthoDB" id="2436575at2759"/>
<feature type="non-terminal residue" evidence="1">
    <location>
        <position position="1"/>
    </location>
</feature>
<organism evidence="1 2">
    <name type="scientific">Funneliformis caledonium</name>
    <dbReference type="NCBI Taxonomy" id="1117310"/>
    <lineage>
        <taxon>Eukaryota</taxon>
        <taxon>Fungi</taxon>
        <taxon>Fungi incertae sedis</taxon>
        <taxon>Mucoromycota</taxon>
        <taxon>Glomeromycotina</taxon>
        <taxon>Glomeromycetes</taxon>
        <taxon>Glomerales</taxon>
        <taxon>Glomeraceae</taxon>
        <taxon>Funneliformis</taxon>
    </lineage>
</organism>
<dbReference type="AlphaFoldDB" id="A0A9N8Z1T8"/>
<keyword evidence="2" id="KW-1185">Reference proteome</keyword>
<proteinExistence type="predicted"/>
<sequence length="177" mass="20390">AKEASTMPFSAVVIHPYSTSKTTPKLYEFYQDAVKKLAHELFHEHKQVGEQQMKDRIKEKLDADELCVSMLQKSEEKGYYVRRVKDSLWSTFDLYKSSNPEDKKADTYIALIIKSVFTAKKKRTASNSIWVQSVIETIFDKKYLSIKIDSKDDGFLTYSPLSTPNYNTPVDNPVDDD</sequence>
<accession>A0A9N8Z1T8</accession>